<dbReference type="Gene3D" id="1.25.40.10">
    <property type="entry name" value="Tetratricopeptide repeat domain"/>
    <property type="match status" value="1"/>
</dbReference>
<accession>A0AA39MFV5</accession>
<name>A0AA39MFV5_9AGAR</name>
<dbReference type="GO" id="GO:0045048">
    <property type="term" value="P:protein insertion into ER membrane"/>
    <property type="evidence" value="ECO:0007669"/>
    <property type="project" value="InterPro"/>
</dbReference>
<evidence type="ECO:0000313" key="3">
    <source>
        <dbReference type="Proteomes" id="UP001175226"/>
    </source>
</evidence>
<comment type="caution">
    <text evidence="2">The sequence shown here is derived from an EMBL/GenBank/DDBJ whole genome shotgun (WGS) entry which is preliminary data.</text>
</comment>
<proteinExistence type="inferred from homology"/>
<dbReference type="GO" id="GO:0005829">
    <property type="term" value="C:cytosol"/>
    <property type="evidence" value="ECO:0007669"/>
    <property type="project" value="TreeGrafter"/>
</dbReference>
<keyword evidence="3" id="KW-1185">Reference proteome</keyword>
<organism evidence="2 3">
    <name type="scientific">Armillaria borealis</name>
    <dbReference type="NCBI Taxonomy" id="47425"/>
    <lineage>
        <taxon>Eukaryota</taxon>
        <taxon>Fungi</taxon>
        <taxon>Dikarya</taxon>
        <taxon>Basidiomycota</taxon>
        <taxon>Agaricomycotina</taxon>
        <taxon>Agaricomycetes</taxon>
        <taxon>Agaricomycetidae</taxon>
        <taxon>Agaricales</taxon>
        <taxon>Marasmiineae</taxon>
        <taxon>Physalacriaceae</taxon>
        <taxon>Armillaria</taxon>
    </lineage>
</organism>
<dbReference type="Pfam" id="PF04190">
    <property type="entry name" value="GET4"/>
    <property type="match status" value="1"/>
</dbReference>
<dbReference type="EMBL" id="JAUEPT010000098">
    <property type="protein sequence ID" value="KAK0432214.1"/>
    <property type="molecule type" value="Genomic_DNA"/>
</dbReference>
<evidence type="ECO:0000256" key="1">
    <source>
        <dbReference type="ARBA" id="ARBA00005351"/>
    </source>
</evidence>
<gene>
    <name evidence="2" type="ORF">EV421DRAFT_2001284</name>
</gene>
<dbReference type="InterPro" id="IPR011990">
    <property type="entry name" value="TPR-like_helical_dom_sf"/>
</dbReference>
<dbReference type="Proteomes" id="UP001175226">
    <property type="component" value="Unassembled WGS sequence"/>
</dbReference>
<dbReference type="PANTHER" id="PTHR12875">
    <property type="entry name" value="GOLGI TO ER TRAFFIC PROTEIN 4 HOMOLOG"/>
    <property type="match status" value="1"/>
</dbReference>
<protein>
    <submittedName>
        <fullName evidence="2">Uncharacterized protein</fullName>
    </submittedName>
</protein>
<evidence type="ECO:0000313" key="2">
    <source>
        <dbReference type="EMBL" id="KAK0432214.1"/>
    </source>
</evidence>
<reference evidence="2" key="1">
    <citation type="submission" date="2023-06" db="EMBL/GenBank/DDBJ databases">
        <authorList>
            <consortium name="Lawrence Berkeley National Laboratory"/>
            <person name="Ahrendt S."/>
            <person name="Sahu N."/>
            <person name="Indic B."/>
            <person name="Wong-Bajracharya J."/>
            <person name="Merenyi Z."/>
            <person name="Ke H.-M."/>
            <person name="Monk M."/>
            <person name="Kocsube S."/>
            <person name="Drula E."/>
            <person name="Lipzen A."/>
            <person name="Balint B."/>
            <person name="Henrissat B."/>
            <person name="Andreopoulos B."/>
            <person name="Martin F.M."/>
            <person name="Harder C.B."/>
            <person name="Rigling D."/>
            <person name="Ford K.L."/>
            <person name="Foster G.D."/>
            <person name="Pangilinan J."/>
            <person name="Papanicolaou A."/>
            <person name="Barry K."/>
            <person name="LaButti K."/>
            <person name="Viragh M."/>
            <person name="Koriabine M."/>
            <person name="Yan M."/>
            <person name="Riley R."/>
            <person name="Champramary S."/>
            <person name="Plett K.L."/>
            <person name="Tsai I.J."/>
            <person name="Slot J."/>
            <person name="Sipos G."/>
            <person name="Plett J."/>
            <person name="Nagy L.G."/>
            <person name="Grigoriev I.V."/>
        </authorList>
    </citation>
    <scope>NUCLEOTIDE SEQUENCE</scope>
    <source>
        <strain evidence="2">FPL87.14</strain>
    </source>
</reference>
<sequence length="208" mass="22471">MSDLDSETLVFLTSLLTVAVAVTLLQFRIEAAIIWVYPCGIKPTAIANHSEEKRGMHTDQGEGSCDDCNGSCPGREASGIASSCYFSFLQCTLSQPAGKLAANLFSHLTMLSTRALNMISLQIASSPYEPHQKIHTFASRYAKSGQYDTAIDVLFQSVRELLKMGQASSGTDLAVFILDVYKTKGETANDNSRDRLMQLIALTGSSGS</sequence>
<comment type="similarity">
    <text evidence="1">Belongs to the GET4 family.</text>
</comment>
<dbReference type="InterPro" id="IPR007317">
    <property type="entry name" value="GET4"/>
</dbReference>
<dbReference type="AlphaFoldDB" id="A0AA39MFV5"/>
<dbReference type="PANTHER" id="PTHR12875:SF0">
    <property type="entry name" value="GOLGI TO ER TRAFFIC PROTEIN 4 HOMOLOG"/>
    <property type="match status" value="1"/>
</dbReference>